<evidence type="ECO:0000256" key="7">
    <source>
        <dbReference type="SAM" id="Phobius"/>
    </source>
</evidence>
<dbReference type="Proteomes" id="UP000603352">
    <property type="component" value="Unassembled WGS sequence"/>
</dbReference>
<feature type="transmembrane region" description="Helical" evidence="7">
    <location>
        <begin position="63"/>
        <end position="85"/>
    </location>
</feature>
<feature type="transmembrane region" description="Helical" evidence="7">
    <location>
        <begin position="166"/>
        <end position="186"/>
    </location>
</feature>
<dbReference type="InterPro" id="IPR050616">
    <property type="entry name" value="CPA3_Na-H_Antiporter_A"/>
</dbReference>
<reference evidence="10" key="1">
    <citation type="journal article" date="2019" name="Int. J. Syst. Evol. Microbiol.">
        <title>The Global Catalogue of Microorganisms (GCM) 10K type strain sequencing project: providing services to taxonomists for standard genome sequencing and annotation.</title>
        <authorList>
            <consortium name="The Broad Institute Genomics Platform"/>
            <consortium name="The Broad Institute Genome Sequencing Center for Infectious Disease"/>
            <person name="Wu L."/>
            <person name="Ma J."/>
        </authorList>
    </citation>
    <scope>NUCLEOTIDE SEQUENCE [LARGE SCALE GENOMIC DNA]</scope>
    <source>
        <strain evidence="10">CGMCC 1.10188</strain>
    </source>
</reference>
<comment type="caution">
    <text evidence="9">The sequence shown here is derived from an EMBL/GenBank/DDBJ whole genome shotgun (WGS) entry which is preliminary data.</text>
</comment>
<accession>A0ABQ1J4V5</accession>
<protein>
    <recommendedName>
        <fullName evidence="8">MrpA C-terminal/MbhD domain-containing protein</fullName>
    </recommendedName>
</protein>
<feature type="compositionally biased region" description="Basic and acidic residues" evidence="6">
    <location>
        <begin position="201"/>
        <end position="222"/>
    </location>
</feature>
<dbReference type="PANTHER" id="PTHR43373:SF1">
    <property type="entry name" value="NA(+)_H(+) ANTIPORTER SUBUNIT A"/>
    <property type="match status" value="1"/>
</dbReference>
<dbReference type="RefSeq" id="WP_229708507.1">
    <property type="nucleotide sequence ID" value="NZ_BMDZ01000080.1"/>
</dbReference>
<feature type="domain" description="MrpA C-terminal/MbhD" evidence="8">
    <location>
        <begin position="21"/>
        <end position="85"/>
    </location>
</feature>
<feature type="transmembrane region" description="Helical" evidence="7">
    <location>
        <begin position="6"/>
        <end position="29"/>
    </location>
</feature>
<dbReference type="InterPro" id="IPR042106">
    <property type="entry name" value="Nuo/plastoQ_OxRdtase_6_NuoJ"/>
</dbReference>
<feature type="transmembrane region" description="Helical" evidence="7">
    <location>
        <begin position="36"/>
        <end position="57"/>
    </location>
</feature>
<organism evidence="9 10">
    <name type="scientific">Tistrella bauzanensis</name>
    <dbReference type="NCBI Taxonomy" id="657419"/>
    <lineage>
        <taxon>Bacteria</taxon>
        <taxon>Pseudomonadati</taxon>
        <taxon>Pseudomonadota</taxon>
        <taxon>Alphaproteobacteria</taxon>
        <taxon>Geminicoccales</taxon>
        <taxon>Geminicoccaceae</taxon>
        <taxon>Tistrella</taxon>
    </lineage>
</organism>
<evidence type="ECO:0000259" key="8">
    <source>
        <dbReference type="Pfam" id="PF13244"/>
    </source>
</evidence>
<feature type="transmembrane region" description="Helical" evidence="7">
    <location>
        <begin position="97"/>
        <end position="115"/>
    </location>
</feature>
<feature type="region of interest" description="Disordered" evidence="6">
    <location>
        <begin position="188"/>
        <end position="222"/>
    </location>
</feature>
<dbReference type="Gene3D" id="1.20.120.1200">
    <property type="entry name" value="NADH-ubiquinone/plastoquinone oxidoreductase chain 6, subunit NuoJ"/>
    <property type="match status" value="1"/>
</dbReference>
<evidence type="ECO:0000313" key="10">
    <source>
        <dbReference type="Proteomes" id="UP000603352"/>
    </source>
</evidence>
<sequence length="222" mass="23159">MIEIGPWSIIAVDLLNAALLLMLIAIGVAIVRTRNLLTAVLLQGIYSLVIAALWTVLDAMDVAFTEAAVGAGISTVLFLAAITLTGHKESSRGHNPVLPLIAVVATGAALVYATADMPAFGDPQAPAQTHVVPDYIIGSEQVHHIPNIVTNVLASYRGYDTMGETVVVFTAALAVTMILGGGAATLGRRRRHAREDDVDDTHDAVRADDGSGDGDTAKRGDA</sequence>
<evidence type="ECO:0000256" key="4">
    <source>
        <dbReference type="ARBA" id="ARBA00022989"/>
    </source>
</evidence>
<comment type="subcellular location">
    <subcellularLocation>
        <location evidence="1">Cell membrane</location>
        <topology evidence="1">Multi-pass membrane protein</topology>
    </subcellularLocation>
</comment>
<dbReference type="EMBL" id="BMDZ01000080">
    <property type="protein sequence ID" value="GGB58779.1"/>
    <property type="molecule type" value="Genomic_DNA"/>
</dbReference>
<proteinExistence type="predicted"/>
<keyword evidence="4 7" id="KW-1133">Transmembrane helix</keyword>
<keyword evidence="5 7" id="KW-0472">Membrane</keyword>
<dbReference type="PANTHER" id="PTHR43373">
    <property type="entry name" value="NA(+)/H(+) ANTIPORTER SUBUNIT"/>
    <property type="match status" value="1"/>
</dbReference>
<evidence type="ECO:0000256" key="2">
    <source>
        <dbReference type="ARBA" id="ARBA00022475"/>
    </source>
</evidence>
<evidence type="ECO:0000256" key="3">
    <source>
        <dbReference type="ARBA" id="ARBA00022692"/>
    </source>
</evidence>
<dbReference type="NCBIfam" id="NF009159">
    <property type="entry name" value="PRK12504.1"/>
    <property type="match status" value="1"/>
</dbReference>
<evidence type="ECO:0000313" key="9">
    <source>
        <dbReference type="EMBL" id="GGB58779.1"/>
    </source>
</evidence>
<keyword evidence="10" id="KW-1185">Reference proteome</keyword>
<evidence type="ECO:0000256" key="6">
    <source>
        <dbReference type="SAM" id="MobiDB-lite"/>
    </source>
</evidence>
<dbReference type="Pfam" id="PF13244">
    <property type="entry name" value="MbhD"/>
    <property type="match status" value="1"/>
</dbReference>
<keyword evidence="2" id="KW-1003">Cell membrane</keyword>
<evidence type="ECO:0000256" key="1">
    <source>
        <dbReference type="ARBA" id="ARBA00004651"/>
    </source>
</evidence>
<dbReference type="InterPro" id="IPR025383">
    <property type="entry name" value="MrpA_C/MbhD"/>
</dbReference>
<evidence type="ECO:0000256" key="5">
    <source>
        <dbReference type="ARBA" id="ARBA00023136"/>
    </source>
</evidence>
<name>A0ABQ1J4V5_9PROT</name>
<keyword evidence="3 7" id="KW-0812">Transmembrane</keyword>
<gene>
    <name evidence="9" type="ORF">GCM10011505_44500</name>
</gene>